<feature type="region of interest" description="Disordered" evidence="1">
    <location>
        <begin position="1418"/>
        <end position="1443"/>
    </location>
</feature>
<feature type="compositionally biased region" description="Basic residues" evidence="1">
    <location>
        <begin position="1"/>
        <end position="10"/>
    </location>
</feature>
<dbReference type="Proteomes" id="UP000284706">
    <property type="component" value="Unassembled WGS sequence"/>
</dbReference>
<feature type="domain" description="Protein kinase" evidence="2">
    <location>
        <begin position="1638"/>
        <end position="1854"/>
    </location>
</feature>
<evidence type="ECO:0000313" key="3">
    <source>
        <dbReference type="EMBL" id="PPR00326.1"/>
    </source>
</evidence>
<dbReference type="PROSITE" id="PS50011">
    <property type="entry name" value="PROTEIN_KINASE_DOM"/>
    <property type="match status" value="2"/>
</dbReference>
<evidence type="ECO:0000256" key="1">
    <source>
        <dbReference type="SAM" id="MobiDB-lite"/>
    </source>
</evidence>
<evidence type="ECO:0000259" key="2">
    <source>
        <dbReference type="PROSITE" id="PS50011"/>
    </source>
</evidence>
<dbReference type="STRING" id="231916.A0A409YBD2"/>
<organism evidence="3 4">
    <name type="scientific">Gymnopilus dilepis</name>
    <dbReference type="NCBI Taxonomy" id="231916"/>
    <lineage>
        <taxon>Eukaryota</taxon>
        <taxon>Fungi</taxon>
        <taxon>Dikarya</taxon>
        <taxon>Basidiomycota</taxon>
        <taxon>Agaricomycotina</taxon>
        <taxon>Agaricomycetes</taxon>
        <taxon>Agaricomycetidae</taxon>
        <taxon>Agaricales</taxon>
        <taxon>Agaricineae</taxon>
        <taxon>Hymenogastraceae</taxon>
        <taxon>Gymnopilus</taxon>
    </lineage>
</organism>
<dbReference type="GO" id="GO:0005737">
    <property type="term" value="C:cytoplasm"/>
    <property type="evidence" value="ECO:0007669"/>
    <property type="project" value="TreeGrafter"/>
</dbReference>
<dbReference type="InterPro" id="IPR011009">
    <property type="entry name" value="Kinase-like_dom_sf"/>
</dbReference>
<feature type="region of interest" description="Disordered" evidence="1">
    <location>
        <begin position="1"/>
        <end position="26"/>
    </location>
</feature>
<dbReference type="InterPro" id="IPR008266">
    <property type="entry name" value="Tyr_kinase_AS"/>
</dbReference>
<keyword evidence="4" id="KW-1185">Reference proteome</keyword>
<dbReference type="PANTHER" id="PTHR24361">
    <property type="entry name" value="MITOGEN-ACTIVATED KINASE KINASE KINASE"/>
    <property type="match status" value="1"/>
</dbReference>
<reference evidence="3 4" key="1">
    <citation type="journal article" date="2018" name="Evol. Lett.">
        <title>Horizontal gene cluster transfer increased hallucinogenic mushroom diversity.</title>
        <authorList>
            <person name="Reynolds H.T."/>
            <person name="Vijayakumar V."/>
            <person name="Gluck-Thaler E."/>
            <person name="Korotkin H.B."/>
            <person name="Matheny P.B."/>
            <person name="Slot J.C."/>
        </authorList>
    </citation>
    <scope>NUCLEOTIDE SEQUENCE [LARGE SCALE GENOMIC DNA]</scope>
    <source>
        <strain evidence="3 4">SRW20</strain>
    </source>
</reference>
<accession>A0A409YBD2</accession>
<gene>
    <name evidence="3" type="ORF">CVT26_009741</name>
</gene>
<feature type="compositionally biased region" description="Polar residues" evidence="1">
    <location>
        <begin position="456"/>
        <end position="472"/>
    </location>
</feature>
<dbReference type="EMBL" id="NHYE01001013">
    <property type="protein sequence ID" value="PPR00326.1"/>
    <property type="molecule type" value="Genomic_DNA"/>
</dbReference>
<dbReference type="InterPro" id="IPR000719">
    <property type="entry name" value="Prot_kinase_dom"/>
</dbReference>
<proteinExistence type="predicted"/>
<sequence length="1854" mass="208495">MDRSSGKRYRTTAAPNFPPDANGSVIPAGVTSRLKRRQQNTGQKKTTVKIKKTVTVPKLPSKPKPYRPDFRHHVQHAWATAAANDSTYMIFQCGRYERIGFRDRSSQTLYLSGVIDPINIKDTSYRKVHIGLHAVIVQDALERVQLSETAADTNVRRREHVIQEVESPKGKKPESDSVVSTSEIYEEVANRDLTLVNLDYGAFLSPAPSSFLRILPSCAPGHAKPKKYPSQTRFDAHERVTLVLKDPLGQGAVGVVHPAVVTVTLKSGKVLKCNMAFKFAFTHEQRQKLYHEYQIYGHLSCKAGLEGIVTVHGLFKDPESGALGMLMDDAGQSLRRRELERGCDGRQVTTTPKEKCVLFLRLSYSVLFEIATLAGKHLGAYCRSSMRLVHHDIRADNLLVNSRNEVFLVDFECADYEICWRCLPCSRPWFCAFTSTSSSFMTPRKRRRACNEAPSPVTSKETSSTLANTSPPRSKCVREGPFVETEDVEKLPDSEPSPLISLLEQRLPYLEKNPLHTQSTSTRIPQFNDMHLAKVLRLEHVVFLDGLLEQLCEICDKYVEKAIASGKDQSENFPVFDLPPHDKIKDEKSLVLYFVDVHKQFLSVASALLFGTDWLPVLGFSTEAEGMKAPTHGAADAYLFIDEDAIDQIPEEHRPTIDLIRKYNLHNLVLWEYKNLGFGPEIFTALRTQEGAFKWTACQERASSDDASVSCRLQSHRIDGRPAITGRRTGPDALDIFDIIQKSTTLDSQDDADERPSKRVRIDKNSAKQRTVRSILQQIWTSAVVQDATPMLIGTGNEDCIGFRHRESQTLFLSSPISPSDDAGPPWLKVYIGLYIFALHDAVNRAKQLESATVPLFAQSTLQLRLDKEPYLPNLLSSGLFEKFPIKVELPALDSEIEEVLRTIDRIDLRLHQHCLATTQYNPNTWVLSRFASQRSDCNGPEEVALRATSNPAPSNSASLSSGSHYLDMESLVDKTSRIYRVQFAVARGVADEMDYFSRPLIMKMSRDEQESENLLIEYARYQVLQDIGVTSIVKCYGLFSCPVNAEELRYFLLLEDGGEPISQRPGPSRLAHTKRNCEAYEDALQSLHENGCTHNNITTEHVLLGGSPPHARLISLKDAKVSGRSIMADQKAKDLSALSRCLGLPSKNEAPRESRSGKKHKGQGAAKADPAMPNGRAFRIDSDLFAPVFRETFDANYHPDIFQSKANLEYLPPPSSPISFYDRHIASNLILKNVVYLPSLVRLISKAFDNSVRNFIEDGHKFCTTGYGLPLKPRRESFRDAHTTSAYYRSFVGNLGTRFAYKLALHPERASWDSPLRFYEESSGSGYLFRTEAWMGLTSEMKDFPELMDGVNDALKEKLGKFSRRFARLANWEMFAMTDTAATMLRFSAKNASFKWEMCHTLGMKIKAASNIPPDAPNSLISTRASKRSKRRVGLPTKQSTTVKVEKTVTVPKMPSKPKQYRPEFGHYIQHAWATAATYDSTFMIFQCGRYERIGFRDRASQTLYLSGIIDPINIKNPSYRKLHIGLHTVIVQDALERLELSDSSPKNDIRCRLDEAEEVQARKRKKSKSIIKDDTATFYKEIAQRDLALVILDYGSLCSPAPSSFLRIGPSCVPGLAEEKDYPTQTRFSVHERMSLVLREPLGQGAVGIVHPATVSVASESGQVLKRDMVIKLAFTLEQRKRISNEYEIYGHLYDKNLEGIVTVHGLFKDPESGALAMLMDDAGQSLRRREMERGGDGEQVKTTAEEKEAFRRVLKGLHEAGVRHHDIRADNLLVNSQNEVFIIDLDCADFEVHPDNKEQEMECLDDLLEGRYQFVPRQRDHLGTLSWCKLGPDLLAVTSLDLVHGSTPLPQ</sequence>
<dbReference type="OrthoDB" id="2523927at2759"/>
<comment type="caution">
    <text evidence="3">The sequence shown here is derived from an EMBL/GenBank/DDBJ whole genome shotgun (WGS) entry which is preliminary data.</text>
</comment>
<dbReference type="Pfam" id="PF00069">
    <property type="entry name" value="Pkinase"/>
    <property type="match status" value="1"/>
</dbReference>
<dbReference type="GO" id="GO:0005524">
    <property type="term" value="F:ATP binding"/>
    <property type="evidence" value="ECO:0007669"/>
    <property type="project" value="InterPro"/>
</dbReference>
<name>A0A409YBD2_9AGAR</name>
<feature type="region of interest" description="Disordered" evidence="1">
    <location>
        <begin position="1145"/>
        <end position="1173"/>
    </location>
</feature>
<dbReference type="PROSITE" id="PS00109">
    <property type="entry name" value="PROTEIN_KINASE_TYR"/>
    <property type="match status" value="1"/>
</dbReference>
<dbReference type="Gene3D" id="3.30.200.20">
    <property type="entry name" value="Phosphorylase Kinase, domain 1"/>
    <property type="match status" value="1"/>
</dbReference>
<dbReference type="SUPFAM" id="SSF56112">
    <property type="entry name" value="Protein kinase-like (PK-like)"/>
    <property type="match status" value="3"/>
</dbReference>
<dbReference type="SMART" id="SM00220">
    <property type="entry name" value="S_TKc"/>
    <property type="match status" value="1"/>
</dbReference>
<dbReference type="GO" id="GO:0004674">
    <property type="term" value="F:protein serine/threonine kinase activity"/>
    <property type="evidence" value="ECO:0007669"/>
    <property type="project" value="TreeGrafter"/>
</dbReference>
<feature type="region of interest" description="Disordered" evidence="1">
    <location>
        <begin position="444"/>
        <end position="476"/>
    </location>
</feature>
<feature type="domain" description="Protein kinase" evidence="2">
    <location>
        <begin position="242"/>
        <end position="543"/>
    </location>
</feature>
<evidence type="ECO:0000313" key="4">
    <source>
        <dbReference type="Proteomes" id="UP000284706"/>
    </source>
</evidence>
<dbReference type="InterPro" id="IPR053235">
    <property type="entry name" value="Ser_Thr_kinase"/>
</dbReference>
<dbReference type="Gene3D" id="1.10.510.10">
    <property type="entry name" value="Transferase(Phosphotransferase) domain 1"/>
    <property type="match status" value="2"/>
</dbReference>
<protein>
    <recommendedName>
        <fullName evidence="2">Protein kinase domain-containing protein</fullName>
    </recommendedName>
</protein>
<dbReference type="InParanoid" id="A0A409YBD2"/>